<evidence type="ECO:0000313" key="4">
    <source>
        <dbReference type="Proteomes" id="UP000179237"/>
    </source>
</evidence>
<proteinExistence type="inferred from homology"/>
<dbReference type="CDD" id="cd01668">
    <property type="entry name" value="TGS_RSH"/>
    <property type="match status" value="1"/>
</dbReference>
<dbReference type="Pfam" id="PF02824">
    <property type="entry name" value="TGS"/>
    <property type="match status" value="1"/>
</dbReference>
<comment type="similarity">
    <text evidence="1">Belongs to the RelA/SpoT family.</text>
</comment>
<dbReference type="GO" id="GO:0015969">
    <property type="term" value="P:guanosine tetraphosphate metabolic process"/>
    <property type="evidence" value="ECO:0007669"/>
    <property type="project" value="InterPro"/>
</dbReference>
<dbReference type="Pfam" id="PF13328">
    <property type="entry name" value="HD_4"/>
    <property type="match status" value="1"/>
</dbReference>
<feature type="domain" description="HD" evidence="2">
    <location>
        <begin position="46"/>
        <end position="146"/>
    </location>
</feature>
<dbReference type="FunFam" id="3.10.20.30:FF:000002">
    <property type="entry name" value="GTP pyrophosphokinase (RelA/SpoT)"/>
    <property type="match status" value="1"/>
</dbReference>
<protein>
    <recommendedName>
        <fullName evidence="2">HD domain-containing protein</fullName>
    </recommendedName>
</protein>
<dbReference type="InterPro" id="IPR004095">
    <property type="entry name" value="TGS"/>
</dbReference>
<dbReference type="Proteomes" id="UP000179237">
    <property type="component" value="Unassembled WGS sequence"/>
</dbReference>
<dbReference type="SUPFAM" id="SSF109604">
    <property type="entry name" value="HD-domain/PDEase-like"/>
    <property type="match status" value="1"/>
</dbReference>
<dbReference type="CDD" id="cd05399">
    <property type="entry name" value="NT_Rel-Spo_like"/>
    <property type="match status" value="1"/>
</dbReference>
<dbReference type="EMBL" id="MFAQ01000044">
    <property type="protein sequence ID" value="OGD81434.1"/>
    <property type="molecule type" value="Genomic_DNA"/>
</dbReference>
<reference evidence="3 4" key="1">
    <citation type="journal article" date="2016" name="Nat. Commun.">
        <title>Thousands of microbial genomes shed light on interconnected biogeochemical processes in an aquifer system.</title>
        <authorList>
            <person name="Anantharaman K."/>
            <person name="Brown C.T."/>
            <person name="Hug L.A."/>
            <person name="Sharon I."/>
            <person name="Castelle C.J."/>
            <person name="Probst A.J."/>
            <person name="Thomas B.C."/>
            <person name="Singh A."/>
            <person name="Wilkins M.J."/>
            <person name="Karaoz U."/>
            <person name="Brodie E.L."/>
            <person name="Williams K.H."/>
            <person name="Hubbard S.S."/>
            <person name="Banfield J.F."/>
        </authorList>
    </citation>
    <scope>NUCLEOTIDE SEQUENCE [LARGE SCALE GENOMIC DNA]</scope>
</reference>
<dbReference type="Gene3D" id="1.10.3210.10">
    <property type="entry name" value="Hypothetical protein af1432"/>
    <property type="match status" value="1"/>
</dbReference>
<comment type="caution">
    <text evidence="3">The sequence shown here is derived from an EMBL/GenBank/DDBJ whole genome shotgun (WGS) entry which is preliminary data.</text>
</comment>
<dbReference type="FunFam" id="1.10.3210.10:FF:000001">
    <property type="entry name" value="GTP pyrophosphokinase RelA"/>
    <property type="match status" value="1"/>
</dbReference>
<dbReference type="InterPro" id="IPR043519">
    <property type="entry name" value="NT_sf"/>
</dbReference>
<evidence type="ECO:0000259" key="2">
    <source>
        <dbReference type="PROSITE" id="PS51831"/>
    </source>
</evidence>
<dbReference type="InterPro" id="IPR003607">
    <property type="entry name" value="HD/PDEase_dom"/>
</dbReference>
<sequence length="497" mass="56645">MSLNFNSLKKQLKSNQLSYNLRRIKSVYFYAKKQYQGQIRHTGEPLIKHPLSVAITLAEWGLDQLSIEGALLHELPEIKPNHQEQITKKFGASLSNLVDGVHRVGSIKLRSSKDKVFLENLRKMFVALAKDIRVVIIRLADRLHNIKTLDAIPLSKQKRIAIETLEVYAPLAERLGMGKLKGELEDLVFPYIYPEEYAWVTNVARPHFKYSEENIKASITKIRQILAKNGIAAKTDGRPKRKYSLYKKLLRPEIDGDITKVNDLMAVRIITEEDITCYTVLGLMHRYWKPVPYLGISDFIAQPKPNGYRSIHTKVFDHKGNILEIQIRSKHMHLQAEFGAAAHFAYSEAKSAGVKDHLLQSGIAFKLDDKMAWVSELSNWKEQVESAHQQEKDLKLDALSKHIYVFSPKGDVFDLPEDATPIDYAFKVHTNLGFYISGIRINGKIGSISQALKSGDVVEIIKSKAVRPASRNWLHLVKTARAKNKIRKKLLDQEKLI</sequence>
<organism evidence="3 4">
    <name type="scientific">Candidatus Collierbacteria bacterium RIFOXYD1_FULL_40_9</name>
    <dbReference type="NCBI Taxonomy" id="1817731"/>
    <lineage>
        <taxon>Bacteria</taxon>
        <taxon>Candidatus Collieribacteriota</taxon>
    </lineage>
</organism>
<dbReference type="InterPro" id="IPR033655">
    <property type="entry name" value="TGS_RelA/SpoT"/>
</dbReference>
<dbReference type="Gene3D" id="3.30.460.10">
    <property type="entry name" value="Beta Polymerase, domain 2"/>
    <property type="match status" value="1"/>
</dbReference>
<evidence type="ECO:0000256" key="1">
    <source>
        <dbReference type="ARBA" id="ARBA00007476"/>
    </source>
</evidence>
<dbReference type="GO" id="GO:0005886">
    <property type="term" value="C:plasma membrane"/>
    <property type="evidence" value="ECO:0007669"/>
    <property type="project" value="TreeGrafter"/>
</dbReference>
<dbReference type="AlphaFoldDB" id="A0A1F5FPH0"/>
<dbReference type="InterPro" id="IPR012676">
    <property type="entry name" value="TGS-like"/>
</dbReference>
<dbReference type="PROSITE" id="PS51831">
    <property type="entry name" value="HD"/>
    <property type="match status" value="1"/>
</dbReference>
<dbReference type="SUPFAM" id="SSF81271">
    <property type="entry name" value="TGS-like"/>
    <property type="match status" value="1"/>
</dbReference>
<dbReference type="SMART" id="SM00471">
    <property type="entry name" value="HDc"/>
    <property type="match status" value="1"/>
</dbReference>
<dbReference type="PANTHER" id="PTHR21262:SF31">
    <property type="entry name" value="GTP PYROPHOSPHOKINASE"/>
    <property type="match status" value="1"/>
</dbReference>
<dbReference type="PANTHER" id="PTHR21262">
    <property type="entry name" value="GUANOSINE-3',5'-BIS DIPHOSPHATE 3'-PYROPHOSPHOHYDROLASE"/>
    <property type="match status" value="1"/>
</dbReference>
<dbReference type="Gene3D" id="3.10.20.30">
    <property type="match status" value="1"/>
</dbReference>
<dbReference type="SMART" id="SM00954">
    <property type="entry name" value="RelA_SpoT"/>
    <property type="match status" value="1"/>
</dbReference>
<dbReference type="SUPFAM" id="SSF81301">
    <property type="entry name" value="Nucleotidyltransferase"/>
    <property type="match status" value="1"/>
</dbReference>
<evidence type="ECO:0000313" key="3">
    <source>
        <dbReference type="EMBL" id="OGD81434.1"/>
    </source>
</evidence>
<dbReference type="InterPro" id="IPR012675">
    <property type="entry name" value="Beta-grasp_dom_sf"/>
</dbReference>
<dbReference type="Pfam" id="PF04607">
    <property type="entry name" value="RelA_SpoT"/>
    <property type="match status" value="1"/>
</dbReference>
<accession>A0A1F5FPH0</accession>
<dbReference type="InterPro" id="IPR006674">
    <property type="entry name" value="HD_domain"/>
</dbReference>
<gene>
    <name evidence="3" type="ORF">A2572_01705</name>
</gene>
<name>A0A1F5FPH0_9BACT</name>
<dbReference type="InterPro" id="IPR007685">
    <property type="entry name" value="RelA_SpoT"/>
</dbReference>